<protein>
    <submittedName>
        <fullName evidence="1">Uncharacterized protein</fullName>
    </submittedName>
</protein>
<comment type="caution">
    <text evidence="1">The sequence shown here is derived from an EMBL/GenBank/DDBJ whole genome shotgun (WGS) entry which is preliminary data.</text>
</comment>
<gene>
    <name evidence="1" type="ORF">N3K66_000857</name>
</gene>
<evidence type="ECO:0000313" key="2">
    <source>
        <dbReference type="Proteomes" id="UP001163324"/>
    </source>
</evidence>
<evidence type="ECO:0000313" key="1">
    <source>
        <dbReference type="EMBL" id="KAI9904328.1"/>
    </source>
</evidence>
<keyword evidence="2" id="KW-1185">Reference proteome</keyword>
<name>A0ACC0VFT1_9HYPO</name>
<accession>A0ACC0VFT1</accession>
<proteinExistence type="predicted"/>
<dbReference type="EMBL" id="CM047940">
    <property type="protein sequence ID" value="KAI9904328.1"/>
    <property type="molecule type" value="Genomic_DNA"/>
</dbReference>
<dbReference type="Proteomes" id="UP001163324">
    <property type="component" value="Chromosome 1"/>
</dbReference>
<organism evidence="1 2">
    <name type="scientific">Trichothecium roseum</name>
    <dbReference type="NCBI Taxonomy" id="47278"/>
    <lineage>
        <taxon>Eukaryota</taxon>
        <taxon>Fungi</taxon>
        <taxon>Dikarya</taxon>
        <taxon>Ascomycota</taxon>
        <taxon>Pezizomycotina</taxon>
        <taxon>Sordariomycetes</taxon>
        <taxon>Hypocreomycetidae</taxon>
        <taxon>Hypocreales</taxon>
        <taxon>Hypocreales incertae sedis</taxon>
        <taxon>Trichothecium</taxon>
    </lineage>
</organism>
<sequence>MPHVNCLNGSAPPESPMPSDINPLRTTIRPGDHVRPTTAARRRCQEPPPAGTPSATAHRATSTHGQCYLPFSERHLQSHGPPEASARVGGGYIREQYCSGAALCRTVGPPSSQEMPAAKGNPQWNFA</sequence>
<reference evidence="1" key="1">
    <citation type="submission" date="2022-10" db="EMBL/GenBank/DDBJ databases">
        <title>Complete Genome of Trichothecium roseum strain YXFP-22015, a Plant Pathogen Isolated from Citrus.</title>
        <authorList>
            <person name="Wang Y."/>
            <person name="Zhu L."/>
        </authorList>
    </citation>
    <scope>NUCLEOTIDE SEQUENCE</scope>
    <source>
        <strain evidence="1">YXFP-22015</strain>
    </source>
</reference>